<sequence length="230" mass="24601">MTDDADAADTPDAAALTHHAGTADHAETAPRWSRAEAFLRAHGAARIPHPGGTLLAHLCRVRELLAEWGADEAVQAAGMCHAAYGTDGFDRHLLPVAERATLAEVIGDRAEALVHLYGSCDRGTVYPRIGPGRPVAFRDRFTGREHIVADADLRAFLEITAANELDVLAHNEELAERYGPALYRLFDGAGPLLSAAARDACARQLAPHGPAPGARITGRDAGNRRTTRRL</sequence>
<gene>
    <name evidence="3" type="ORF">GCM10023335_90630</name>
</gene>
<evidence type="ECO:0000256" key="1">
    <source>
        <dbReference type="SAM" id="MobiDB-lite"/>
    </source>
</evidence>
<reference evidence="4" key="1">
    <citation type="journal article" date="2019" name="Int. J. Syst. Evol. Microbiol.">
        <title>The Global Catalogue of Microorganisms (GCM) 10K type strain sequencing project: providing services to taxonomists for standard genome sequencing and annotation.</title>
        <authorList>
            <consortium name="The Broad Institute Genomics Platform"/>
            <consortium name="The Broad Institute Genome Sequencing Center for Infectious Disease"/>
            <person name="Wu L."/>
            <person name="Ma J."/>
        </authorList>
    </citation>
    <scope>NUCLEOTIDE SEQUENCE [LARGE SCALE GENOMIC DNA]</scope>
    <source>
        <strain evidence="4">JCM 18409</strain>
    </source>
</reference>
<protein>
    <recommendedName>
        <fullName evidence="2">DUF6817 domain-containing protein</fullName>
    </recommendedName>
</protein>
<evidence type="ECO:0000313" key="3">
    <source>
        <dbReference type="EMBL" id="GAA5040287.1"/>
    </source>
</evidence>
<dbReference type="Proteomes" id="UP001501759">
    <property type="component" value="Unassembled WGS sequence"/>
</dbReference>
<feature type="domain" description="DUF6817" evidence="2">
    <location>
        <begin position="38"/>
        <end position="122"/>
    </location>
</feature>
<evidence type="ECO:0000313" key="4">
    <source>
        <dbReference type="Proteomes" id="UP001501759"/>
    </source>
</evidence>
<dbReference type="Pfam" id="PF20680">
    <property type="entry name" value="DUF6817"/>
    <property type="match status" value="1"/>
</dbReference>
<keyword evidence="4" id="KW-1185">Reference proteome</keyword>
<feature type="region of interest" description="Disordered" evidence="1">
    <location>
        <begin position="1"/>
        <end position="28"/>
    </location>
</feature>
<accession>A0ABP9JPM6</accession>
<proteinExistence type="predicted"/>
<dbReference type="InterPro" id="IPR049202">
    <property type="entry name" value="DUF6817"/>
</dbReference>
<dbReference type="EMBL" id="BAABKB010000075">
    <property type="protein sequence ID" value="GAA5040287.1"/>
    <property type="molecule type" value="Genomic_DNA"/>
</dbReference>
<name>A0ABP9JPM6_9ACTN</name>
<feature type="region of interest" description="Disordered" evidence="1">
    <location>
        <begin position="206"/>
        <end position="230"/>
    </location>
</feature>
<organism evidence="3 4">
    <name type="scientific">Streptomyces siamensis</name>
    <dbReference type="NCBI Taxonomy" id="1274986"/>
    <lineage>
        <taxon>Bacteria</taxon>
        <taxon>Bacillati</taxon>
        <taxon>Actinomycetota</taxon>
        <taxon>Actinomycetes</taxon>
        <taxon>Kitasatosporales</taxon>
        <taxon>Streptomycetaceae</taxon>
        <taxon>Streptomyces</taxon>
    </lineage>
</organism>
<comment type="caution">
    <text evidence="3">The sequence shown here is derived from an EMBL/GenBank/DDBJ whole genome shotgun (WGS) entry which is preliminary data.</text>
</comment>
<dbReference type="RefSeq" id="WP_345658906.1">
    <property type="nucleotide sequence ID" value="NZ_BAABKB010000075.1"/>
</dbReference>
<evidence type="ECO:0000259" key="2">
    <source>
        <dbReference type="Pfam" id="PF20680"/>
    </source>
</evidence>